<comment type="caution">
    <text evidence="1">The sequence shown here is derived from an EMBL/GenBank/DDBJ whole genome shotgun (WGS) entry which is preliminary data.</text>
</comment>
<gene>
    <name evidence="1" type="ORF">IP98_00792</name>
</gene>
<protein>
    <recommendedName>
        <fullName evidence="3">MepB protein</fullName>
    </recommendedName>
</protein>
<sequence>MSEMIIPEILIETKLCVFDSCGLVLQNPLLGKESAEYDACRFQLNGLKIVFRSAKTTPTKIGQFVTLWKRKQAGPIQPYEVSDDFDLVVINAKTDTHFGQFVFPKAVLAQRGIITSEGKEGKRGFRVYPPWDTTINKQAQTSQKWQLDYFLIIPFDGSVDLSRTRFLYGITQ</sequence>
<organism evidence="1 2">
    <name type="scientific">Flavobacterium cauense R2A-7</name>
    <dbReference type="NCBI Taxonomy" id="1341154"/>
    <lineage>
        <taxon>Bacteria</taxon>
        <taxon>Pseudomonadati</taxon>
        <taxon>Bacteroidota</taxon>
        <taxon>Flavobacteriia</taxon>
        <taxon>Flavobacteriales</taxon>
        <taxon>Flavobacteriaceae</taxon>
        <taxon>Flavobacterium</taxon>
    </lineage>
</organism>
<dbReference type="EMBL" id="VLKQ01000002">
    <property type="protein sequence ID" value="TWI14815.1"/>
    <property type="molecule type" value="Genomic_DNA"/>
</dbReference>
<proteinExistence type="predicted"/>
<dbReference type="OrthoDB" id="4954833at2"/>
<keyword evidence="2" id="KW-1185">Reference proteome</keyword>
<dbReference type="STRING" id="1341154.FCR2A7T_14550"/>
<dbReference type="InterPro" id="IPR038231">
    <property type="entry name" value="MepB-like_sf"/>
</dbReference>
<accession>A0A562M4F7</accession>
<dbReference type="Gene3D" id="3.40.1350.140">
    <property type="entry name" value="MepB-like"/>
    <property type="match status" value="1"/>
</dbReference>
<dbReference type="RefSeq" id="WP_051369520.1">
    <property type="nucleotide sequence ID" value="NZ_AVBI01000014.1"/>
</dbReference>
<dbReference type="Pfam" id="PF08877">
    <property type="entry name" value="MepB-like"/>
    <property type="match status" value="1"/>
</dbReference>
<dbReference type="AlphaFoldDB" id="A0A562M4F7"/>
<evidence type="ECO:0000313" key="2">
    <source>
        <dbReference type="Proteomes" id="UP000319848"/>
    </source>
</evidence>
<evidence type="ECO:0000313" key="1">
    <source>
        <dbReference type="EMBL" id="TWI14815.1"/>
    </source>
</evidence>
<dbReference type="InterPro" id="IPR011235">
    <property type="entry name" value="MepB-like"/>
</dbReference>
<reference evidence="1 2" key="1">
    <citation type="journal article" date="2015" name="Stand. Genomic Sci.">
        <title>Genomic Encyclopedia of Bacterial and Archaeal Type Strains, Phase III: the genomes of soil and plant-associated and newly described type strains.</title>
        <authorList>
            <person name="Whitman W.B."/>
            <person name="Woyke T."/>
            <person name="Klenk H.P."/>
            <person name="Zhou Y."/>
            <person name="Lilburn T.G."/>
            <person name="Beck B.J."/>
            <person name="De Vos P."/>
            <person name="Vandamme P."/>
            <person name="Eisen J.A."/>
            <person name="Garrity G."/>
            <person name="Hugenholtz P."/>
            <person name="Kyrpides N.C."/>
        </authorList>
    </citation>
    <scope>NUCLEOTIDE SEQUENCE [LARGE SCALE GENOMIC DNA]</scope>
    <source>
        <strain evidence="1 2">CGMCC 1.7270</strain>
    </source>
</reference>
<dbReference type="Proteomes" id="UP000319848">
    <property type="component" value="Unassembled WGS sequence"/>
</dbReference>
<evidence type="ECO:0008006" key="3">
    <source>
        <dbReference type="Google" id="ProtNLM"/>
    </source>
</evidence>
<name>A0A562M4F7_9FLAO</name>